<evidence type="ECO:0000256" key="2">
    <source>
        <dbReference type="ARBA" id="ARBA00010352"/>
    </source>
</evidence>
<evidence type="ECO:0000313" key="6">
    <source>
        <dbReference type="Proteomes" id="UP000694424"/>
    </source>
</evidence>
<evidence type="ECO:0000313" key="5">
    <source>
        <dbReference type="Ensembl" id="ENSAOWP00000004667.1"/>
    </source>
</evidence>
<keyword evidence="3" id="KW-0964">Secreted</keyword>
<dbReference type="InterPro" id="IPR008735">
    <property type="entry name" value="PSP94"/>
</dbReference>
<organism evidence="5 6">
    <name type="scientific">Apteryx owenii</name>
    <name type="common">Little spotted kiwi</name>
    <dbReference type="NCBI Taxonomy" id="8824"/>
    <lineage>
        <taxon>Eukaryota</taxon>
        <taxon>Metazoa</taxon>
        <taxon>Chordata</taxon>
        <taxon>Craniata</taxon>
        <taxon>Vertebrata</taxon>
        <taxon>Euteleostomi</taxon>
        <taxon>Archelosauria</taxon>
        <taxon>Archosauria</taxon>
        <taxon>Dinosauria</taxon>
        <taxon>Saurischia</taxon>
        <taxon>Theropoda</taxon>
        <taxon>Coelurosauria</taxon>
        <taxon>Aves</taxon>
        <taxon>Palaeognathae</taxon>
        <taxon>Apterygiformes</taxon>
        <taxon>Apterygidae</taxon>
        <taxon>Apteryx</taxon>
    </lineage>
</organism>
<dbReference type="Ensembl" id="ENSAOWT00000005329.1">
    <property type="protein sequence ID" value="ENSAOWP00000004667.1"/>
    <property type="gene ID" value="ENSAOWG00000003260.1"/>
</dbReference>
<accession>A0A8B9NZC1</accession>
<reference evidence="5" key="1">
    <citation type="submission" date="2025-08" db="UniProtKB">
        <authorList>
            <consortium name="Ensembl"/>
        </authorList>
    </citation>
    <scope>IDENTIFICATION</scope>
</reference>
<dbReference type="Gene3D" id="2.10.70.10">
    <property type="entry name" value="Complement Module, domain 1"/>
    <property type="match status" value="1"/>
</dbReference>
<evidence type="ECO:0000256" key="4">
    <source>
        <dbReference type="ARBA" id="ARBA00023157"/>
    </source>
</evidence>
<dbReference type="AlphaFoldDB" id="A0A8B9NZC1"/>
<dbReference type="PANTHER" id="PTHR10500:SF7">
    <property type="entry name" value="BETA-MICROSEMINOPROTEIN"/>
    <property type="match status" value="1"/>
</dbReference>
<dbReference type="Gene3D" id="2.20.25.590">
    <property type="match status" value="1"/>
</dbReference>
<reference evidence="5" key="2">
    <citation type="submission" date="2025-09" db="UniProtKB">
        <authorList>
            <consortium name="Ensembl"/>
        </authorList>
    </citation>
    <scope>IDENTIFICATION</scope>
</reference>
<dbReference type="Proteomes" id="UP000694424">
    <property type="component" value="Unplaced"/>
</dbReference>
<proteinExistence type="inferred from homology"/>
<dbReference type="GO" id="GO:0005576">
    <property type="term" value="C:extracellular region"/>
    <property type="evidence" value="ECO:0007669"/>
    <property type="project" value="UniProtKB-SubCell"/>
</dbReference>
<name>A0A8B9NZC1_APTOW</name>
<keyword evidence="6" id="KW-1185">Reference proteome</keyword>
<keyword evidence="4" id="KW-1015">Disulfide bond</keyword>
<evidence type="ECO:0008006" key="7">
    <source>
        <dbReference type="Google" id="ProtNLM"/>
    </source>
</evidence>
<evidence type="ECO:0000256" key="3">
    <source>
        <dbReference type="ARBA" id="ARBA00022525"/>
    </source>
</evidence>
<dbReference type="Pfam" id="PF05825">
    <property type="entry name" value="PSP94"/>
    <property type="match status" value="1"/>
</dbReference>
<comment type="subcellular location">
    <subcellularLocation>
        <location evidence="1">Secreted</location>
    </subcellularLocation>
</comment>
<comment type="similarity">
    <text evidence="2">Belongs to the beta-microseminoprotein family.</text>
</comment>
<sequence>MSVCVHIDLLAIVLWCVHVGCLSNGNLYVFGAMWKTEHCYQCRCKMTAMICCSLVFIPKNYDKVNCVGLFHKKSCSIRVVKKTNPEISCKVYNGVG</sequence>
<evidence type="ECO:0000256" key="1">
    <source>
        <dbReference type="ARBA" id="ARBA00004613"/>
    </source>
</evidence>
<protein>
    <recommendedName>
        <fullName evidence="7">Beta-microseminoprotein</fullName>
    </recommendedName>
</protein>
<dbReference type="PANTHER" id="PTHR10500">
    <property type="entry name" value="BETA-MICROSEMINOPROTEIN"/>
    <property type="match status" value="1"/>
</dbReference>